<dbReference type="Pfam" id="PF01582">
    <property type="entry name" value="TIR"/>
    <property type="match status" value="1"/>
</dbReference>
<proteinExistence type="predicted"/>
<dbReference type="InterPro" id="IPR002182">
    <property type="entry name" value="NB-ARC"/>
</dbReference>
<dbReference type="InterPro" id="IPR000157">
    <property type="entry name" value="TIR_dom"/>
</dbReference>
<comment type="caution">
    <text evidence="3">The sequence shown here is derived from an EMBL/GenBank/DDBJ whole genome shotgun (WGS) entry which is preliminary data.</text>
</comment>
<accession>A0ABU6WBJ1</accession>
<name>A0ABU6WBJ1_9FABA</name>
<evidence type="ECO:0000259" key="1">
    <source>
        <dbReference type="Pfam" id="PF00931"/>
    </source>
</evidence>
<dbReference type="PANTHER" id="PTHR11017:SF431">
    <property type="entry name" value="ADP-RIBOSYL CYCLASE_CYCLIC ADP-RIBOSE HYDROLASE"/>
    <property type="match status" value="1"/>
</dbReference>
<dbReference type="Proteomes" id="UP001341840">
    <property type="component" value="Unassembled WGS sequence"/>
</dbReference>
<dbReference type="InterPro" id="IPR027417">
    <property type="entry name" value="P-loop_NTPase"/>
</dbReference>
<gene>
    <name evidence="3" type="ORF">PIB30_036472</name>
</gene>
<dbReference type="PANTHER" id="PTHR11017">
    <property type="entry name" value="LEUCINE-RICH REPEAT-CONTAINING PROTEIN"/>
    <property type="match status" value="1"/>
</dbReference>
<dbReference type="Gene3D" id="3.40.50.10140">
    <property type="entry name" value="Toll/interleukin-1 receptor homology (TIR) domain"/>
    <property type="match status" value="1"/>
</dbReference>
<organism evidence="3 4">
    <name type="scientific">Stylosanthes scabra</name>
    <dbReference type="NCBI Taxonomy" id="79078"/>
    <lineage>
        <taxon>Eukaryota</taxon>
        <taxon>Viridiplantae</taxon>
        <taxon>Streptophyta</taxon>
        <taxon>Embryophyta</taxon>
        <taxon>Tracheophyta</taxon>
        <taxon>Spermatophyta</taxon>
        <taxon>Magnoliopsida</taxon>
        <taxon>eudicotyledons</taxon>
        <taxon>Gunneridae</taxon>
        <taxon>Pentapetalae</taxon>
        <taxon>rosids</taxon>
        <taxon>fabids</taxon>
        <taxon>Fabales</taxon>
        <taxon>Fabaceae</taxon>
        <taxon>Papilionoideae</taxon>
        <taxon>50 kb inversion clade</taxon>
        <taxon>dalbergioids sensu lato</taxon>
        <taxon>Dalbergieae</taxon>
        <taxon>Pterocarpus clade</taxon>
        <taxon>Stylosanthes</taxon>
    </lineage>
</organism>
<protein>
    <submittedName>
        <fullName evidence="3">Uncharacterized protein</fullName>
    </submittedName>
</protein>
<feature type="domain" description="TIR" evidence="2">
    <location>
        <begin position="3"/>
        <end position="55"/>
    </location>
</feature>
<dbReference type="EMBL" id="JASCZI010181421">
    <property type="protein sequence ID" value="MED6183286.1"/>
    <property type="molecule type" value="Genomic_DNA"/>
</dbReference>
<dbReference type="PRINTS" id="PR00364">
    <property type="entry name" value="DISEASERSIST"/>
</dbReference>
<sequence>MAEHEKRFKNDLNKVQKWKEALHQVANLSGYHFKYRDGYEHVFIGNIVENISKKIRRNAALPVADHPVGLESPVSEVVLLLDVESDAGVHMVGIYGIGGIGKTTLALAVYNLIADNFESVCFLENVRENSSKYGLVHLQNILLCKILGKEGIQIFGVKEGTSQIQYRLCQKKVLLVLDDVDEHEQLKAVAGKSDWFGPGSRIIITTRDKHLLTLHGVERTYEVQGLNENESLDLLNWKAFKTDIVNPKYMDVLIVQ</sequence>
<reference evidence="3 4" key="1">
    <citation type="journal article" date="2023" name="Plants (Basel)">
        <title>Bridging the Gap: Combining Genomics and Transcriptomics Approaches to Understand Stylosanthes scabra, an Orphan Legume from the Brazilian Caatinga.</title>
        <authorList>
            <person name="Ferreira-Neto J.R.C."/>
            <person name="da Silva M.D."/>
            <person name="Binneck E."/>
            <person name="de Melo N.F."/>
            <person name="da Silva R.H."/>
            <person name="de Melo A.L.T.M."/>
            <person name="Pandolfi V."/>
            <person name="Bustamante F.O."/>
            <person name="Brasileiro-Vidal A.C."/>
            <person name="Benko-Iseppon A.M."/>
        </authorList>
    </citation>
    <scope>NUCLEOTIDE SEQUENCE [LARGE SCALE GENOMIC DNA]</scope>
    <source>
        <tissue evidence="3">Leaves</tissue>
    </source>
</reference>
<feature type="domain" description="NB-ARC" evidence="1">
    <location>
        <begin position="74"/>
        <end position="242"/>
    </location>
</feature>
<evidence type="ECO:0000313" key="3">
    <source>
        <dbReference type="EMBL" id="MED6183286.1"/>
    </source>
</evidence>
<dbReference type="InterPro" id="IPR035897">
    <property type="entry name" value="Toll_tir_struct_dom_sf"/>
</dbReference>
<dbReference type="Pfam" id="PF00931">
    <property type="entry name" value="NB-ARC"/>
    <property type="match status" value="1"/>
</dbReference>
<dbReference type="InterPro" id="IPR044974">
    <property type="entry name" value="Disease_R_plants"/>
</dbReference>
<dbReference type="Gene3D" id="3.40.50.300">
    <property type="entry name" value="P-loop containing nucleotide triphosphate hydrolases"/>
    <property type="match status" value="1"/>
</dbReference>
<evidence type="ECO:0000313" key="4">
    <source>
        <dbReference type="Proteomes" id="UP001341840"/>
    </source>
</evidence>
<keyword evidence="4" id="KW-1185">Reference proteome</keyword>
<evidence type="ECO:0000259" key="2">
    <source>
        <dbReference type="Pfam" id="PF01582"/>
    </source>
</evidence>
<dbReference type="SUPFAM" id="SSF52540">
    <property type="entry name" value="P-loop containing nucleoside triphosphate hydrolases"/>
    <property type="match status" value="1"/>
</dbReference>